<feature type="non-terminal residue" evidence="1">
    <location>
        <position position="1"/>
    </location>
</feature>
<evidence type="ECO:0000313" key="2">
    <source>
        <dbReference type="Proteomes" id="UP000243376"/>
    </source>
</evidence>
<organism evidence="1 2">
    <name type="scientific">Chloroflexus aggregans</name>
    <dbReference type="NCBI Taxonomy" id="152260"/>
    <lineage>
        <taxon>Bacteria</taxon>
        <taxon>Bacillati</taxon>
        <taxon>Chloroflexota</taxon>
        <taxon>Chloroflexia</taxon>
        <taxon>Chloroflexales</taxon>
        <taxon>Chloroflexineae</taxon>
        <taxon>Chloroflexaceae</taxon>
        <taxon>Chloroflexus</taxon>
    </lineage>
</organism>
<name>A0A2J6X2X1_9CHLR</name>
<proteinExistence type="predicted"/>
<dbReference type="Proteomes" id="UP000243376">
    <property type="component" value="Unassembled WGS sequence"/>
</dbReference>
<dbReference type="AlphaFoldDB" id="A0A2J6X2X1"/>
<protein>
    <submittedName>
        <fullName evidence="1">Uncharacterized protein</fullName>
    </submittedName>
</protein>
<dbReference type="EMBL" id="PNIQ01000739">
    <property type="protein sequence ID" value="PMP78367.1"/>
    <property type="molecule type" value="Genomic_DNA"/>
</dbReference>
<accession>A0A2J6X2X1</accession>
<gene>
    <name evidence="1" type="ORF">C0184_11055</name>
</gene>
<evidence type="ECO:0000313" key="1">
    <source>
        <dbReference type="EMBL" id="PMP78367.1"/>
    </source>
</evidence>
<reference evidence="1 2" key="1">
    <citation type="submission" date="2018-01" db="EMBL/GenBank/DDBJ databases">
        <title>Metagenomic assembled genomes from two thermal pools in the Uzon Caldera, Kamchatka, Russia.</title>
        <authorList>
            <person name="Wilkins L."/>
            <person name="Ettinger C."/>
        </authorList>
    </citation>
    <scope>NUCLEOTIDE SEQUENCE [LARGE SCALE GENOMIC DNA]</scope>
    <source>
        <strain evidence="1">ZAV-02</strain>
    </source>
</reference>
<sequence>NVTVPVDVSAATADPIGLDTYNTTVLTPTVTLAPGASAEIAVRITVPSAAQTTDPDGNPLRATTVITATPRGFGAQTITMSDTTSVGLRYGAELRSSYEQDVQAGREVVFLHTLRNTSNGRATFQLNFAASRGSTMVAFESGTSGVTISGNTVTLDNIAGAGRINQITLRVRVRISELILPGSRETLRIWASIPGSTEPLSGAEVQNTAIVRDSSGVLVPVVWIPLILQ</sequence>
<comment type="caution">
    <text evidence="1">The sequence shown here is derived from an EMBL/GenBank/DDBJ whole genome shotgun (WGS) entry which is preliminary data.</text>
</comment>